<dbReference type="GO" id="GO:0005886">
    <property type="term" value="C:plasma membrane"/>
    <property type="evidence" value="ECO:0007669"/>
    <property type="project" value="TreeGrafter"/>
</dbReference>
<evidence type="ECO:0000256" key="5">
    <source>
        <dbReference type="ARBA" id="ARBA00023136"/>
    </source>
</evidence>
<dbReference type="GO" id="GO:0038023">
    <property type="term" value="F:signaling receptor activity"/>
    <property type="evidence" value="ECO:0007669"/>
    <property type="project" value="TreeGrafter"/>
</dbReference>
<sequence>MSLTSLRMFVASVTFILPTSAFFINSSAIQACNSPLGIQNGQIPDTHLSASSYSSYLYIGRGKHMDMQAKYCRLNHQFAWCTNKGNKEKSWLMVDLGRITNVTSISTQGFAGVSDYFVSSFKLAYSIDRNFWKFVRENGVDKVFRGNKHGLDIKNNKFSQIEARYIKIFPVSFYIRICLRIELYGCVQGIPSNQHSTRVPSSQSVSATSAHPSKGPSTVAMTMIQSSKGVPTTIATFINALHKKHFSEDEKKKDFIITGFSIFGGLVLLVILPILIFCIVKRRKRSFNVDCQLVDLPEYPYNIQVNSNESFIALENDSAVIQQV</sequence>
<accession>A0A6P8ICL7</accession>
<feature type="region of interest" description="Disordered" evidence="7">
    <location>
        <begin position="197"/>
        <end position="217"/>
    </location>
</feature>
<comment type="subcellular location">
    <subcellularLocation>
        <location evidence="1">Endomembrane system</location>
        <topology evidence="1">Peripheral membrane protein</topology>
    </subcellularLocation>
    <subcellularLocation>
        <location evidence="2">Secreted</location>
    </subcellularLocation>
</comment>
<gene>
    <name evidence="12" type="primary">LOC116298421</name>
</gene>
<keyword evidence="8" id="KW-0812">Transmembrane</keyword>
<dbReference type="AlphaFoldDB" id="A0A6P8ICL7"/>
<dbReference type="OrthoDB" id="5985676at2759"/>
<dbReference type="CDD" id="cd00057">
    <property type="entry name" value="FA58C"/>
    <property type="match status" value="1"/>
</dbReference>
<dbReference type="Proteomes" id="UP000515163">
    <property type="component" value="Unplaced"/>
</dbReference>
<dbReference type="PROSITE" id="PS51257">
    <property type="entry name" value="PROKAR_LIPOPROTEIN"/>
    <property type="match status" value="1"/>
</dbReference>
<feature type="chain" id="PRO_5028044588" evidence="9">
    <location>
        <begin position="22"/>
        <end position="324"/>
    </location>
</feature>
<evidence type="ECO:0000256" key="7">
    <source>
        <dbReference type="SAM" id="MobiDB-lite"/>
    </source>
</evidence>
<evidence type="ECO:0000313" key="12">
    <source>
        <dbReference type="RefSeq" id="XP_031562760.1"/>
    </source>
</evidence>
<protein>
    <submittedName>
        <fullName evidence="12">Lactadherin-like isoform X5</fullName>
    </submittedName>
</protein>
<keyword evidence="6" id="KW-1015">Disulfide bond</keyword>
<dbReference type="Pfam" id="PF00754">
    <property type="entry name" value="F5_F8_type_C"/>
    <property type="match status" value="1"/>
</dbReference>
<dbReference type="Gene3D" id="2.60.120.260">
    <property type="entry name" value="Galactose-binding domain-like"/>
    <property type="match status" value="1"/>
</dbReference>
<evidence type="ECO:0000313" key="11">
    <source>
        <dbReference type="Proteomes" id="UP000515163"/>
    </source>
</evidence>
<keyword evidence="3" id="KW-0964">Secreted</keyword>
<dbReference type="SUPFAM" id="SSF49785">
    <property type="entry name" value="Galactose-binding domain-like"/>
    <property type="match status" value="1"/>
</dbReference>
<reference evidence="12" key="1">
    <citation type="submission" date="2025-08" db="UniProtKB">
        <authorList>
            <consortium name="RefSeq"/>
        </authorList>
    </citation>
    <scope>IDENTIFICATION</scope>
    <source>
        <tissue evidence="12">Tentacle</tissue>
    </source>
</reference>
<dbReference type="PANTHER" id="PTHR46806:SF5">
    <property type="entry name" value="F5_8 TYPE C DOMAIN-CONTAINING PROTEIN"/>
    <property type="match status" value="1"/>
</dbReference>
<dbReference type="PROSITE" id="PS01286">
    <property type="entry name" value="FA58C_2"/>
    <property type="match status" value="1"/>
</dbReference>
<evidence type="ECO:0000256" key="8">
    <source>
        <dbReference type="SAM" id="Phobius"/>
    </source>
</evidence>
<dbReference type="SMART" id="SM00231">
    <property type="entry name" value="FA58C"/>
    <property type="match status" value="1"/>
</dbReference>
<dbReference type="PROSITE" id="PS01285">
    <property type="entry name" value="FA58C_1"/>
    <property type="match status" value="1"/>
</dbReference>
<dbReference type="PROSITE" id="PS50022">
    <property type="entry name" value="FA58C_3"/>
    <property type="match status" value="1"/>
</dbReference>
<dbReference type="GO" id="GO:0005576">
    <property type="term" value="C:extracellular region"/>
    <property type="evidence" value="ECO:0007669"/>
    <property type="project" value="UniProtKB-SubCell"/>
</dbReference>
<evidence type="ECO:0000256" key="2">
    <source>
        <dbReference type="ARBA" id="ARBA00004613"/>
    </source>
</evidence>
<organism evidence="11 12">
    <name type="scientific">Actinia tenebrosa</name>
    <name type="common">Australian red waratah sea anemone</name>
    <dbReference type="NCBI Taxonomy" id="6105"/>
    <lineage>
        <taxon>Eukaryota</taxon>
        <taxon>Metazoa</taxon>
        <taxon>Cnidaria</taxon>
        <taxon>Anthozoa</taxon>
        <taxon>Hexacorallia</taxon>
        <taxon>Actiniaria</taxon>
        <taxon>Actiniidae</taxon>
        <taxon>Actinia</taxon>
    </lineage>
</organism>
<dbReference type="GO" id="GO:0007155">
    <property type="term" value="P:cell adhesion"/>
    <property type="evidence" value="ECO:0007669"/>
    <property type="project" value="UniProtKB-KW"/>
</dbReference>
<keyword evidence="8" id="KW-1133">Transmembrane helix</keyword>
<dbReference type="InterPro" id="IPR050633">
    <property type="entry name" value="Neuropilin_MCO_CoagFactor"/>
</dbReference>
<evidence type="ECO:0000259" key="10">
    <source>
        <dbReference type="PROSITE" id="PS50022"/>
    </source>
</evidence>
<dbReference type="GeneID" id="116298421"/>
<evidence type="ECO:0000256" key="3">
    <source>
        <dbReference type="ARBA" id="ARBA00022525"/>
    </source>
</evidence>
<evidence type="ECO:0000256" key="4">
    <source>
        <dbReference type="ARBA" id="ARBA00022889"/>
    </source>
</evidence>
<evidence type="ECO:0000256" key="6">
    <source>
        <dbReference type="ARBA" id="ARBA00023157"/>
    </source>
</evidence>
<keyword evidence="4" id="KW-0130">Cell adhesion</keyword>
<dbReference type="GO" id="GO:0012505">
    <property type="term" value="C:endomembrane system"/>
    <property type="evidence" value="ECO:0007669"/>
    <property type="project" value="UniProtKB-SubCell"/>
</dbReference>
<keyword evidence="5 8" id="KW-0472">Membrane</keyword>
<feature type="transmembrane region" description="Helical" evidence="8">
    <location>
        <begin position="255"/>
        <end position="280"/>
    </location>
</feature>
<dbReference type="RefSeq" id="XP_031562760.1">
    <property type="nucleotide sequence ID" value="XM_031706900.1"/>
</dbReference>
<name>A0A6P8ICL7_ACTTE</name>
<keyword evidence="11" id="KW-1185">Reference proteome</keyword>
<dbReference type="InterPro" id="IPR000421">
    <property type="entry name" value="FA58C"/>
</dbReference>
<proteinExistence type="predicted"/>
<feature type="domain" description="F5/8 type C" evidence="10">
    <location>
        <begin position="32"/>
        <end position="186"/>
    </location>
</feature>
<evidence type="ECO:0000256" key="1">
    <source>
        <dbReference type="ARBA" id="ARBA00004184"/>
    </source>
</evidence>
<evidence type="ECO:0000256" key="9">
    <source>
        <dbReference type="SAM" id="SignalP"/>
    </source>
</evidence>
<dbReference type="InterPro" id="IPR008979">
    <property type="entry name" value="Galactose-bd-like_sf"/>
</dbReference>
<keyword evidence="9" id="KW-0732">Signal</keyword>
<feature type="signal peptide" evidence="9">
    <location>
        <begin position="1"/>
        <end position="21"/>
    </location>
</feature>
<dbReference type="PANTHER" id="PTHR46806">
    <property type="entry name" value="F5/8 TYPE C DOMAIN-CONTAINING PROTEIN"/>
    <property type="match status" value="1"/>
</dbReference>